<feature type="region of interest" description="Disordered" evidence="1">
    <location>
        <begin position="50"/>
        <end position="71"/>
    </location>
</feature>
<evidence type="ECO:0000313" key="2">
    <source>
        <dbReference type="EMBL" id="RCX00486.1"/>
    </source>
</evidence>
<dbReference type="Proteomes" id="UP000253517">
    <property type="component" value="Unassembled WGS sequence"/>
</dbReference>
<sequence>MESMKNKFITISIFCLIFCSCSEGNRSEQKDSLRTQDTIYKNIDTIQVHNQKKDSVNKDTSKNEKTRKESLPEFEDYESEYQFRYQFYIDKAYDRKTYEKHYKPYTYQSKHLDSLIDIYEKKKEIENKEKSE</sequence>
<evidence type="ECO:0000313" key="3">
    <source>
        <dbReference type="Proteomes" id="UP000253517"/>
    </source>
</evidence>
<organism evidence="2 3">
    <name type="scientific">Schleiferia thermophila</name>
    <dbReference type="NCBI Taxonomy" id="884107"/>
    <lineage>
        <taxon>Bacteria</taxon>
        <taxon>Pseudomonadati</taxon>
        <taxon>Bacteroidota</taxon>
        <taxon>Flavobacteriia</taxon>
        <taxon>Flavobacteriales</taxon>
        <taxon>Schleiferiaceae</taxon>
        <taxon>Schleiferia</taxon>
    </lineage>
</organism>
<gene>
    <name evidence="2" type="ORF">DES35_1164</name>
</gene>
<proteinExistence type="predicted"/>
<protein>
    <recommendedName>
        <fullName evidence="4">Lipoprotein</fullName>
    </recommendedName>
</protein>
<keyword evidence="3" id="KW-1185">Reference proteome</keyword>
<dbReference type="RefSeq" id="WP_114366616.1">
    <property type="nucleotide sequence ID" value="NZ_BHZF01000009.1"/>
</dbReference>
<accession>A0A368ZWJ7</accession>
<evidence type="ECO:0000256" key="1">
    <source>
        <dbReference type="SAM" id="MobiDB-lite"/>
    </source>
</evidence>
<name>A0A368ZWJ7_9FLAO</name>
<reference evidence="2 3" key="1">
    <citation type="submission" date="2018-07" db="EMBL/GenBank/DDBJ databases">
        <title>Genomic Encyclopedia of Type Strains, Phase IV (KMG-IV): sequencing the most valuable type-strain genomes for metagenomic binning, comparative biology and taxonomic classification.</title>
        <authorList>
            <person name="Goeker M."/>
        </authorList>
    </citation>
    <scope>NUCLEOTIDE SEQUENCE [LARGE SCALE GENOMIC DNA]</scope>
    <source>
        <strain evidence="2 3">DSM 21410</strain>
    </source>
</reference>
<dbReference type="EMBL" id="QPJS01000016">
    <property type="protein sequence ID" value="RCX00486.1"/>
    <property type="molecule type" value="Genomic_DNA"/>
</dbReference>
<evidence type="ECO:0008006" key="4">
    <source>
        <dbReference type="Google" id="ProtNLM"/>
    </source>
</evidence>
<comment type="caution">
    <text evidence="2">The sequence shown here is derived from an EMBL/GenBank/DDBJ whole genome shotgun (WGS) entry which is preliminary data.</text>
</comment>
<dbReference type="PROSITE" id="PS51257">
    <property type="entry name" value="PROKAR_LIPOPROTEIN"/>
    <property type="match status" value="1"/>
</dbReference>
<feature type="compositionally biased region" description="Basic and acidic residues" evidence="1">
    <location>
        <begin position="51"/>
        <end position="71"/>
    </location>
</feature>
<dbReference type="AlphaFoldDB" id="A0A368ZWJ7"/>